<dbReference type="EMBL" id="FN543441">
    <property type="protein sequence ID" value="CBA62613.1"/>
    <property type="molecule type" value="mRNA"/>
</dbReference>
<sequence length="277" mass="32375">MNKSTPIFILWNNVFNHEDSNEGNLTHVNEFAPDLANFSFYYNPSRNVALVLFYYGSFSVVEGVVGDYTLRFIERTQKYIWMKMRHPYERIPINWKNLGAPEVKHLELSDYNLNSHINAVNISTIVLLDNLSIQEKSPTELLKSVLIYFNAVNMLYANFTSPRIQIVIKALMVPITVYGKIYDVLQPRELFENHNYSWLEPIVIFNMMITPICKHSNSKICVAHGKIHNNRLYCDEKDISKKKSSIYHIRHMDFQHGYSKAAQMFAFIVKHLPTTLY</sequence>
<evidence type="ECO:0000313" key="1">
    <source>
        <dbReference type="EMBL" id="CBA62613.1"/>
    </source>
</evidence>
<reference evidence="1" key="1">
    <citation type="submission" date="2009-08" db="EMBL/GenBank/DDBJ databases">
        <title>Identification of bracovirus particle proteins and analysis of their transcript levels at the stage of virion formation.</title>
        <authorList>
            <person name="Wetterwald C."/>
            <person name="Roth T."/>
            <person name="Kaeslin M."/>
            <person name="Anaheim M."/>
            <person name="Wespi G."/>
            <person name="Heller M."/>
            <person name="Meser P."/>
            <person name="Roditi I."/>
            <person name="Pfister-Wilhelm R."/>
            <person name="Bezier A."/>
            <person name="Gyapay G."/>
            <person name="Drezen J.M."/>
            <person name="Lanzrein B."/>
        </authorList>
    </citation>
    <scope>NUCLEOTIDE SEQUENCE</scope>
    <source>
        <tissue evidence="1">Ovary</tissue>
    </source>
</reference>
<proteinExistence type="evidence at transcript level"/>
<accession>D7FB34</accession>
<dbReference type="AlphaFoldDB" id="D7FB34"/>
<name>D7FB34_9HYME</name>
<organism evidence="1">
    <name type="scientific">Chelonus inanitus</name>
    <dbReference type="NCBI Taxonomy" id="49201"/>
    <lineage>
        <taxon>Eukaryota</taxon>
        <taxon>Metazoa</taxon>
        <taxon>Ecdysozoa</taxon>
        <taxon>Arthropoda</taxon>
        <taxon>Hexapoda</taxon>
        <taxon>Insecta</taxon>
        <taxon>Pterygota</taxon>
        <taxon>Neoptera</taxon>
        <taxon>Endopterygota</taxon>
        <taxon>Hymenoptera</taxon>
        <taxon>Apocrita</taxon>
        <taxon>Ichneumonoidea</taxon>
        <taxon>Braconidae</taxon>
        <taxon>Cheloninae</taxon>
        <taxon>Chelonus</taxon>
    </lineage>
</organism>
<gene>
    <name evidence="1" type="primary">bv58b</name>
</gene>
<protein>
    <submittedName>
        <fullName evidence="1">BVpp58b protein</fullName>
    </submittedName>
</protein>